<dbReference type="SUPFAM" id="SSF55347">
    <property type="entry name" value="Glyceraldehyde-3-phosphate dehydrogenase-like, C-terminal domain"/>
    <property type="match status" value="1"/>
</dbReference>
<accession>A0ABN2MFE0</accession>
<evidence type="ECO:0000259" key="3">
    <source>
        <dbReference type="Pfam" id="PF01408"/>
    </source>
</evidence>
<keyword evidence="1" id="KW-0560">Oxidoreductase</keyword>
<feature type="domain" description="GFO/IDH/MocA-like oxidoreductase" evidence="4">
    <location>
        <begin position="132"/>
        <end position="261"/>
    </location>
</feature>
<evidence type="ECO:0000259" key="4">
    <source>
        <dbReference type="Pfam" id="PF22725"/>
    </source>
</evidence>
<dbReference type="InterPro" id="IPR050463">
    <property type="entry name" value="Gfo/Idh/MocA_oxidrdct_glycsds"/>
</dbReference>
<dbReference type="Gene3D" id="3.40.50.720">
    <property type="entry name" value="NAD(P)-binding Rossmann-like Domain"/>
    <property type="match status" value="1"/>
</dbReference>
<reference evidence="5 6" key="1">
    <citation type="journal article" date="2019" name="Int. J. Syst. Evol. Microbiol.">
        <title>The Global Catalogue of Microorganisms (GCM) 10K type strain sequencing project: providing services to taxonomists for standard genome sequencing and annotation.</title>
        <authorList>
            <consortium name="The Broad Institute Genomics Platform"/>
            <consortium name="The Broad Institute Genome Sequencing Center for Infectious Disease"/>
            <person name="Wu L."/>
            <person name="Ma J."/>
        </authorList>
    </citation>
    <scope>NUCLEOTIDE SEQUENCE [LARGE SCALE GENOMIC DNA]</scope>
    <source>
        <strain evidence="5 6">JCM 14323</strain>
    </source>
</reference>
<protein>
    <submittedName>
        <fullName evidence="5">Gfo/Idh/MocA family oxidoreductase</fullName>
    </submittedName>
</protein>
<dbReference type="PANTHER" id="PTHR43818:SF11">
    <property type="entry name" value="BCDNA.GH03377"/>
    <property type="match status" value="1"/>
</dbReference>
<keyword evidence="6" id="KW-1185">Reference proteome</keyword>
<evidence type="ECO:0000256" key="2">
    <source>
        <dbReference type="ARBA" id="ARBA00023027"/>
    </source>
</evidence>
<dbReference type="InterPro" id="IPR000683">
    <property type="entry name" value="Gfo/Idh/MocA-like_OxRdtase_N"/>
</dbReference>
<evidence type="ECO:0000256" key="1">
    <source>
        <dbReference type="ARBA" id="ARBA00023002"/>
    </source>
</evidence>
<dbReference type="Proteomes" id="UP001501746">
    <property type="component" value="Unassembled WGS sequence"/>
</dbReference>
<sequence>MTQPLSVGIAGIHGHGAGHVVTARELERAGRIRLVAVADPRAPGPDLDGVRAYPDAERMIDAEDLDIVVLSTPMHTHLPLAHAALRAGAHVLLEKPPTPTLADFERLVAASADTGRAVQIGFQSLGSSAIDAVRDLVASGAIGEPLGYGALGTWPRTEQYWRRAAWAGRRTLDGVPVVDGAVTNPLAHAVATSLAVAGARAVTDVAGVRLDLYRANDIEADDTSSLVVDLADGARVAGALSLTAATRAEPCVVVRGAEARLVLWYTLDLVQVFRRGAELPATTAHERTGLLANLVDHVQHGTPLLVPATSTGAFMRVLEAVRTGAAPTPIEPSFIERVTDADGDRRVVRDLEAWSERVVLEGRTFNELGAPWAIAPPA</sequence>
<gene>
    <name evidence="5" type="ORF">GCM10009750_04950</name>
</gene>
<dbReference type="Pfam" id="PF01408">
    <property type="entry name" value="GFO_IDH_MocA"/>
    <property type="match status" value="1"/>
</dbReference>
<name>A0ABN2MFE0_9MICO</name>
<evidence type="ECO:0000313" key="6">
    <source>
        <dbReference type="Proteomes" id="UP001501746"/>
    </source>
</evidence>
<dbReference type="EMBL" id="BAAANK010000001">
    <property type="protein sequence ID" value="GAA1824980.1"/>
    <property type="molecule type" value="Genomic_DNA"/>
</dbReference>
<dbReference type="RefSeq" id="WP_157425992.1">
    <property type="nucleotide sequence ID" value="NZ_BAAANK010000001.1"/>
</dbReference>
<proteinExistence type="predicted"/>
<dbReference type="Pfam" id="PF22725">
    <property type="entry name" value="GFO_IDH_MocA_C3"/>
    <property type="match status" value="1"/>
</dbReference>
<dbReference type="PANTHER" id="PTHR43818">
    <property type="entry name" value="BCDNA.GH03377"/>
    <property type="match status" value="1"/>
</dbReference>
<evidence type="ECO:0000313" key="5">
    <source>
        <dbReference type="EMBL" id="GAA1824980.1"/>
    </source>
</evidence>
<feature type="domain" description="Gfo/Idh/MocA-like oxidoreductase N-terminal" evidence="3">
    <location>
        <begin position="7"/>
        <end position="122"/>
    </location>
</feature>
<organism evidence="5 6">
    <name type="scientific">Agromyces salentinus</name>
    <dbReference type="NCBI Taxonomy" id="269421"/>
    <lineage>
        <taxon>Bacteria</taxon>
        <taxon>Bacillati</taxon>
        <taxon>Actinomycetota</taxon>
        <taxon>Actinomycetes</taxon>
        <taxon>Micrococcales</taxon>
        <taxon>Microbacteriaceae</taxon>
        <taxon>Agromyces</taxon>
    </lineage>
</organism>
<comment type="caution">
    <text evidence="5">The sequence shown here is derived from an EMBL/GenBank/DDBJ whole genome shotgun (WGS) entry which is preliminary data.</text>
</comment>
<dbReference type="InterPro" id="IPR036291">
    <property type="entry name" value="NAD(P)-bd_dom_sf"/>
</dbReference>
<keyword evidence="2" id="KW-0520">NAD</keyword>
<dbReference type="Gene3D" id="3.30.360.10">
    <property type="entry name" value="Dihydrodipicolinate Reductase, domain 2"/>
    <property type="match status" value="1"/>
</dbReference>
<dbReference type="InterPro" id="IPR055170">
    <property type="entry name" value="GFO_IDH_MocA-like_dom"/>
</dbReference>
<dbReference type="SUPFAM" id="SSF51735">
    <property type="entry name" value="NAD(P)-binding Rossmann-fold domains"/>
    <property type="match status" value="1"/>
</dbReference>